<feature type="transmembrane region" description="Helical" evidence="1">
    <location>
        <begin position="6"/>
        <end position="23"/>
    </location>
</feature>
<sequence length="66" mass="8016">MISRELHFRILLIILIVQNIYIYKKYVIPTMKNNGTYEKYKWYSRIGSIVMALIIGYAIYFLFFAR</sequence>
<name>A0A0B4S151_9FIRM</name>
<proteinExistence type="predicted"/>
<evidence type="ECO:0000313" key="2">
    <source>
        <dbReference type="EMBL" id="AIZ36229.1"/>
    </source>
</evidence>
<keyword evidence="4" id="KW-1185">Reference proteome</keyword>
<keyword evidence="1" id="KW-1133">Transmembrane helix</keyword>
<dbReference type="Proteomes" id="UP000031386">
    <property type="component" value="Chromosome"/>
</dbReference>
<dbReference type="EMBL" id="JANDZV010000004">
    <property type="protein sequence ID" value="MCZ7407892.1"/>
    <property type="molecule type" value="Genomic_DNA"/>
</dbReference>
<evidence type="ECO:0000313" key="4">
    <source>
        <dbReference type="Proteomes" id="UP000031386"/>
    </source>
</evidence>
<accession>A0A0B4S151</accession>
<protein>
    <submittedName>
        <fullName evidence="2">Uncharacterized protein</fullName>
    </submittedName>
</protein>
<dbReference type="Proteomes" id="UP001141458">
    <property type="component" value="Unassembled WGS sequence"/>
</dbReference>
<dbReference type="AlphaFoldDB" id="A0A0B4S151"/>
<dbReference type="OrthoDB" id="9870029at2"/>
<feature type="transmembrane region" description="Helical" evidence="1">
    <location>
        <begin position="43"/>
        <end position="63"/>
    </location>
</feature>
<dbReference type="EMBL" id="CP009761">
    <property type="protein sequence ID" value="AIZ36229.1"/>
    <property type="molecule type" value="Genomic_DNA"/>
</dbReference>
<reference evidence="2 4" key="1">
    <citation type="submission" date="2014-10" db="EMBL/GenBank/DDBJ databases">
        <title>Complete genome sequence of Parvimonas micra KCOM 1535 (= ChDC B708).</title>
        <authorList>
            <person name="Kook J.-K."/>
            <person name="Park S.-N."/>
            <person name="Lim Y.K."/>
            <person name="Roh H."/>
        </authorList>
    </citation>
    <scope>NUCLEOTIDE SEQUENCE [LARGE SCALE GENOMIC DNA]</scope>
    <source>
        <strain evidence="2">KCOM 1535</strain>
        <strain evidence="4">KCOM 1535 / ChDC B708</strain>
    </source>
</reference>
<organism evidence="2 4">
    <name type="scientific">Parvimonas micra</name>
    <dbReference type="NCBI Taxonomy" id="33033"/>
    <lineage>
        <taxon>Bacteria</taxon>
        <taxon>Bacillati</taxon>
        <taxon>Bacillota</taxon>
        <taxon>Tissierellia</taxon>
        <taxon>Tissierellales</taxon>
        <taxon>Peptoniphilaceae</taxon>
        <taxon>Parvimonas</taxon>
    </lineage>
</organism>
<dbReference type="KEGG" id="pmic:NW74_02105"/>
<dbReference type="RefSeq" id="WP_004832200.1">
    <property type="nucleotide sequence ID" value="NZ_CABKNC010000004.1"/>
</dbReference>
<evidence type="ECO:0000256" key="1">
    <source>
        <dbReference type="SAM" id="Phobius"/>
    </source>
</evidence>
<gene>
    <name evidence="3" type="ORF">NND69_05920</name>
    <name evidence="2" type="ORF">NW74_02105</name>
</gene>
<reference evidence="3" key="2">
    <citation type="submission" date="2022-07" db="EMBL/GenBank/DDBJ databases">
        <title>Parvimonas micra travels from the subgingival sulcus of the human oral cavity to the colorectal adenocarcinoma.</title>
        <authorList>
            <person name="Conde-Perez K."/>
            <person name="Buetas E."/>
            <person name="Aja-Macaya P."/>
            <person name="Martin-De Arribas E."/>
            <person name="Iglesias-Corras I."/>
            <person name="Trigo-Tasende N."/>
            <person name="Nasser-Ali M."/>
            <person name="Estevez L.S."/>
            <person name="Rumbo-Feal S."/>
            <person name="Otero-Alen B."/>
            <person name="Noguera J.F."/>
            <person name="Concha A."/>
            <person name="Pardinas-Lopez S."/>
            <person name="Carda-Dieguez M."/>
            <person name="Gomez-Randulfe I."/>
            <person name="Martinez-Lago N."/>
            <person name="Ladra S."/>
            <person name="Aparicio L.A."/>
            <person name="Bou G."/>
            <person name="Mira A."/>
            <person name="Vallejo J.A."/>
            <person name="Poza M."/>
        </authorList>
    </citation>
    <scope>NUCLEOTIDE SEQUENCE</scope>
    <source>
        <strain evidence="3">PM79KC-AC-4</strain>
    </source>
</reference>
<dbReference type="GeneID" id="93384447"/>
<keyword evidence="1" id="KW-0472">Membrane</keyword>
<evidence type="ECO:0000313" key="3">
    <source>
        <dbReference type="EMBL" id="MCZ7407892.1"/>
    </source>
</evidence>
<keyword evidence="1" id="KW-0812">Transmembrane</keyword>